<keyword evidence="4" id="KW-1185">Reference proteome</keyword>
<accession>A0AAN6IBL1</accession>
<organism evidence="3 4">
    <name type="scientific">Exophiala viscosa</name>
    <dbReference type="NCBI Taxonomy" id="2486360"/>
    <lineage>
        <taxon>Eukaryota</taxon>
        <taxon>Fungi</taxon>
        <taxon>Dikarya</taxon>
        <taxon>Ascomycota</taxon>
        <taxon>Pezizomycotina</taxon>
        <taxon>Eurotiomycetes</taxon>
        <taxon>Chaetothyriomycetidae</taxon>
        <taxon>Chaetothyriales</taxon>
        <taxon>Herpotrichiellaceae</taxon>
        <taxon>Exophiala</taxon>
    </lineage>
</organism>
<keyword evidence="2" id="KW-0812">Transmembrane</keyword>
<feature type="region of interest" description="Disordered" evidence="1">
    <location>
        <begin position="229"/>
        <end position="327"/>
    </location>
</feature>
<feature type="compositionally biased region" description="Basic and acidic residues" evidence="1">
    <location>
        <begin position="279"/>
        <end position="301"/>
    </location>
</feature>
<dbReference type="Proteomes" id="UP001203852">
    <property type="component" value="Unassembled WGS sequence"/>
</dbReference>
<gene>
    <name evidence="3" type="ORF">EDD36DRAFT_441423</name>
</gene>
<dbReference type="EMBL" id="MU404356">
    <property type="protein sequence ID" value="KAI1611406.1"/>
    <property type="molecule type" value="Genomic_DNA"/>
</dbReference>
<feature type="transmembrane region" description="Helical" evidence="2">
    <location>
        <begin position="97"/>
        <end position="116"/>
    </location>
</feature>
<keyword evidence="2" id="KW-0472">Membrane</keyword>
<feature type="compositionally biased region" description="Acidic residues" evidence="1">
    <location>
        <begin position="269"/>
        <end position="278"/>
    </location>
</feature>
<evidence type="ECO:0000313" key="3">
    <source>
        <dbReference type="EMBL" id="KAI1611406.1"/>
    </source>
</evidence>
<feature type="region of interest" description="Disordered" evidence="1">
    <location>
        <begin position="158"/>
        <end position="216"/>
    </location>
</feature>
<dbReference type="AlphaFoldDB" id="A0AAN6IBL1"/>
<proteinExistence type="predicted"/>
<evidence type="ECO:0000313" key="4">
    <source>
        <dbReference type="Proteomes" id="UP001203852"/>
    </source>
</evidence>
<feature type="compositionally biased region" description="Polar residues" evidence="1">
    <location>
        <begin position="230"/>
        <end position="240"/>
    </location>
</feature>
<sequence>MRIHRVAKEVQRYQVTPGKSSIQPLKLPLPDIFPWRSILGSRVSCDSEPFTAPEIFTCSDSDSHCHCEDGTYIHRLIASRLFKIFLTSTIVSVPRRLLLCAIVFGLLSFLLATQSICPAVSREALTPFVAVCSRRRAHSTTHAPLFCRRRLIMASPPGAVPPRKNPYMSFANDPNDPRDRRQGNRKQKNPAPSTPAVVLPGTYDPTPLMPQDRGLGFDTYKSREEIARESAQTLATQTTSEPKRGHRNPWGTDNPEDYESDNIPSEIDFTSDYEDDDDPWKMESAGDKRKRGDPTKDAEKPAKKHSLGPASTPAQSKPKWPPYPDTVTGARPADRMLWIWRLEGKSYEVISKKYKELSGEYRDDNAMVTRFKGMMEHFSRNGAQDHIQFIKHKLAADKEVDAELWRAVRRRFEEDGEKNVSVRALKKHWSSIPPVGWDVMPPVAKVEIKEKADQGGLADMDDAFFDAIAKKTPAPGGMLVGYESD</sequence>
<evidence type="ECO:0000256" key="1">
    <source>
        <dbReference type="SAM" id="MobiDB-lite"/>
    </source>
</evidence>
<evidence type="ECO:0000256" key="2">
    <source>
        <dbReference type="SAM" id="Phobius"/>
    </source>
</evidence>
<name>A0AAN6IBL1_9EURO</name>
<keyword evidence="2" id="KW-1133">Transmembrane helix</keyword>
<protein>
    <submittedName>
        <fullName evidence="3">Uncharacterized protein</fullName>
    </submittedName>
</protein>
<comment type="caution">
    <text evidence="3">The sequence shown here is derived from an EMBL/GenBank/DDBJ whole genome shotgun (WGS) entry which is preliminary data.</text>
</comment>
<reference evidence="3" key="1">
    <citation type="journal article" date="2022" name="bioRxiv">
        <title>Deciphering the potential niche of two novel black yeast fungi from a biological soil crust based on their genomes, phenotypes, and melanin regulation.</title>
        <authorList>
            <consortium name="DOE Joint Genome Institute"/>
            <person name="Carr E.C."/>
            <person name="Barton Q."/>
            <person name="Grambo S."/>
            <person name="Sullivan M."/>
            <person name="Renfro C.M."/>
            <person name="Kuo A."/>
            <person name="Pangilinan J."/>
            <person name="Lipzen A."/>
            <person name="Keymanesh K."/>
            <person name="Savage E."/>
            <person name="Barry K."/>
            <person name="Grigoriev I.V."/>
            <person name="Riekhof W.R."/>
            <person name="Harris S.S."/>
        </authorList>
    </citation>
    <scope>NUCLEOTIDE SEQUENCE</scope>
    <source>
        <strain evidence="3">JF 03-4F</strain>
    </source>
</reference>